<evidence type="ECO:0000259" key="1">
    <source>
        <dbReference type="PROSITE" id="PS51094"/>
    </source>
</evidence>
<dbReference type="PROSITE" id="PS51094">
    <property type="entry name" value="PTS_EIIA_TYPE_2"/>
    <property type="match status" value="1"/>
</dbReference>
<gene>
    <name evidence="2" type="ORF">P7H00_00565</name>
</gene>
<dbReference type="PANTHER" id="PTHR47738">
    <property type="entry name" value="PTS SYSTEM FRUCTOSE-LIKE EIIA COMPONENT-RELATED"/>
    <property type="match status" value="1"/>
</dbReference>
<dbReference type="Pfam" id="PF00359">
    <property type="entry name" value="PTS_EIIA_2"/>
    <property type="match status" value="1"/>
</dbReference>
<comment type="caution">
    <text evidence="2">The sequence shown here is derived from an EMBL/GenBank/DDBJ whole genome shotgun (WGS) entry which is preliminary data.</text>
</comment>
<evidence type="ECO:0000313" key="3">
    <source>
        <dbReference type="Proteomes" id="UP001180842"/>
    </source>
</evidence>
<sequence>MKKFFFNDTVYVSDKQSQTEVFEEVFHDLLKKELVTEDFLINLLERERNYPTGLDLSPVSETLPDIAIPHTESAFVKTTRIIPIKLKHDILFHNMISPSEQIAASFLFMILNENGEAQAGMLADIMDFINSVDKEALCSFFKLEDTEAIYQFLEKHFNMEVSA</sequence>
<dbReference type="EMBL" id="JARQAI010000001">
    <property type="protein sequence ID" value="MDT2735624.1"/>
    <property type="molecule type" value="Genomic_DNA"/>
</dbReference>
<dbReference type="InterPro" id="IPR051541">
    <property type="entry name" value="PTS_SugarTrans_NitroReg"/>
</dbReference>
<keyword evidence="2" id="KW-0762">Sugar transport</keyword>
<dbReference type="PANTHER" id="PTHR47738:SF3">
    <property type="entry name" value="PHOSPHOTRANSFERASE SYSTEM MANNITOL_FRUCTOSE-SPECIFIC IIA DOMAIN CONTAINING PROTEIN"/>
    <property type="match status" value="1"/>
</dbReference>
<protein>
    <submittedName>
        <fullName evidence="2">PTS sugar transporter subunit IIA</fullName>
    </submittedName>
</protein>
<dbReference type="SUPFAM" id="SSF55804">
    <property type="entry name" value="Phoshotransferase/anion transport protein"/>
    <property type="match status" value="1"/>
</dbReference>
<reference evidence="2" key="1">
    <citation type="submission" date="2023-03" db="EMBL/GenBank/DDBJ databases">
        <authorList>
            <person name="Shen W."/>
            <person name="Cai J."/>
        </authorList>
    </citation>
    <scope>NUCLEOTIDE SEQUENCE</scope>
    <source>
        <strain evidence="2">P69-2</strain>
    </source>
</reference>
<dbReference type="Proteomes" id="UP001180842">
    <property type="component" value="Unassembled WGS sequence"/>
</dbReference>
<organism evidence="2 3">
    <name type="scientific">Enterococcus pseudoavium</name>
    <dbReference type="NCBI Taxonomy" id="44007"/>
    <lineage>
        <taxon>Bacteria</taxon>
        <taxon>Bacillati</taxon>
        <taxon>Bacillota</taxon>
        <taxon>Bacilli</taxon>
        <taxon>Lactobacillales</taxon>
        <taxon>Enterococcaceae</taxon>
        <taxon>Enterococcus</taxon>
    </lineage>
</organism>
<accession>A0AAE4HXE0</accession>
<keyword evidence="2" id="KW-0813">Transport</keyword>
<dbReference type="Gene3D" id="3.40.930.10">
    <property type="entry name" value="Mannitol-specific EII, Chain A"/>
    <property type="match status" value="1"/>
</dbReference>
<dbReference type="AlphaFoldDB" id="A0AAE4HXE0"/>
<dbReference type="InterPro" id="IPR002178">
    <property type="entry name" value="PTS_EIIA_type-2_dom"/>
</dbReference>
<evidence type="ECO:0000313" key="2">
    <source>
        <dbReference type="EMBL" id="MDT2735624.1"/>
    </source>
</evidence>
<name>A0AAE4HXE0_9ENTE</name>
<proteinExistence type="predicted"/>
<dbReference type="RefSeq" id="WP_067625212.1">
    <property type="nucleotide sequence ID" value="NZ_BAAAXL010000050.1"/>
</dbReference>
<dbReference type="InterPro" id="IPR016152">
    <property type="entry name" value="PTrfase/Anion_transptr"/>
</dbReference>
<feature type="domain" description="PTS EIIA type-2" evidence="1">
    <location>
        <begin position="1"/>
        <end position="156"/>
    </location>
</feature>